<protein>
    <submittedName>
        <fullName evidence="2">DUF2182 domain-containing protein</fullName>
    </submittedName>
</protein>
<dbReference type="Pfam" id="PF09948">
    <property type="entry name" value="PpoB2"/>
    <property type="match status" value="1"/>
</dbReference>
<evidence type="ECO:0000313" key="2">
    <source>
        <dbReference type="EMBL" id="MBR7781858.1"/>
    </source>
</evidence>
<evidence type="ECO:0000313" key="3">
    <source>
        <dbReference type="Proteomes" id="UP000680067"/>
    </source>
</evidence>
<feature type="transmembrane region" description="Helical" evidence="1">
    <location>
        <begin position="129"/>
        <end position="147"/>
    </location>
</feature>
<proteinExistence type="predicted"/>
<dbReference type="InterPro" id="IPR018688">
    <property type="entry name" value="PpoB2-like"/>
</dbReference>
<keyword evidence="1" id="KW-1133">Transmembrane helix</keyword>
<feature type="transmembrane region" description="Helical" evidence="1">
    <location>
        <begin position="191"/>
        <end position="216"/>
    </location>
</feature>
<evidence type="ECO:0000256" key="1">
    <source>
        <dbReference type="SAM" id="Phobius"/>
    </source>
</evidence>
<feature type="transmembrane region" description="Helical" evidence="1">
    <location>
        <begin position="64"/>
        <end position="81"/>
    </location>
</feature>
<dbReference type="Proteomes" id="UP000680067">
    <property type="component" value="Unassembled WGS sequence"/>
</dbReference>
<feature type="transmembrane region" description="Helical" evidence="1">
    <location>
        <begin position="12"/>
        <end position="28"/>
    </location>
</feature>
<organism evidence="2 3">
    <name type="scientific">Undibacterium luofuense</name>
    <dbReference type="NCBI Taxonomy" id="2828733"/>
    <lineage>
        <taxon>Bacteria</taxon>
        <taxon>Pseudomonadati</taxon>
        <taxon>Pseudomonadota</taxon>
        <taxon>Betaproteobacteria</taxon>
        <taxon>Burkholderiales</taxon>
        <taxon>Oxalobacteraceae</taxon>
        <taxon>Undibacterium</taxon>
    </lineage>
</organism>
<feature type="transmembrane region" description="Helical" evidence="1">
    <location>
        <begin position="101"/>
        <end position="123"/>
    </location>
</feature>
<name>A0A941DJD3_9BURK</name>
<gene>
    <name evidence="2" type="ORF">KDM89_06880</name>
</gene>
<keyword evidence="1" id="KW-0472">Membrane</keyword>
<reference evidence="2" key="1">
    <citation type="submission" date="2021-04" db="EMBL/GenBank/DDBJ databases">
        <title>novel species isolated from subtropical streams in China.</title>
        <authorList>
            <person name="Lu H."/>
        </authorList>
    </citation>
    <scope>NUCLEOTIDE SEQUENCE</scope>
    <source>
        <strain evidence="2">LFS511W</strain>
    </source>
</reference>
<dbReference type="EMBL" id="JAGSPN010000004">
    <property type="protein sequence ID" value="MBR7781858.1"/>
    <property type="molecule type" value="Genomic_DNA"/>
</dbReference>
<dbReference type="RefSeq" id="WP_212687217.1">
    <property type="nucleotide sequence ID" value="NZ_JAGSPN010000004.1"/>
</dbReference>
<dbReference type="AlphaFoldDB" id="A0A941DJD3"/>
<accession>A0A941DJD3</accession>
<comment type="caution">
    <text evidence="2">The sequence shown here is derived from an EMBL/GenBank/DDBJ whole genome shotgun (WGS) entry which is preliminary data.</text>
</comment>
<keyword evidence="1" id="KW-0812">Transmembrane</keyword>
<sequence length="256" mass="29258">MRPSAKLARKINFLLMSLSLLAWVLIFFKSGDKLEIDVCRTIAPKGFDLNFINVDSIMKLGGQWWAWSLMVLAMMSPKLILPLQQLAALSLKRLRFSNCILFVLGYLSSWSLASLPLLLLSPMIQRQELSGYLSASLVLIVALIWQCSPYKQYCLNQGHQHKIIRAFGYQSGIDSYNYGLQHGIYCVGSGWLLMLFPMMVTAAHLPAMAAVTFIMFSEHLQNPRPVKWRFDLRLQLLTYLYYLVMRSLSVKLGRNI</sequence>
<keyword evidence="3" id="KW-1185">Reference proteome</keyword>